<dbReference type="Proteomes" id="UP000187172">
    <property type="component" value="Unassembled WGS sequence"/>
</dbReference>
<dbReference type="AlphaFoldDB" id="A0A1R1F3Y9"/>
<dbReference type="RefSeq" id="WP_076168783.1">
    <property type="nucleotide sequence ID" value="NZ_MRTP01000001.1"/>
</dbReference>
<proteinExistence type="predicted"/>
<evidence type="ECO:0000313" key="2">
    <source>
        <dbReference type="Proteomes" id="UP000187172"/>
    </source>
</evidence>
<keyword evidence="2" id="KW-1185">Reference proteome</keyword>
<reference evidence="1 2" key="1">
    <citation type="submission" date="2016-11" db="EMBL/GenBank/DDBJ databases">
        <title>Paenibacillus species isolates.</title>
        <authorList>
            <person name="Beno S.M."/>
        </authorList>
    </citation>
    <scope>NUCLEOTIDE SEQUENCE [LARGE SCALE GENOMIC DNA]</scope>
    <source>
        <strain evidence="1 2">FSL R5-0378</strain>
    </source>
</reference>
<sequence length="62" mass="7205">MTEINQLRDLTTFMIHCCYTCPKAYECTTEEQCLACWKAQHTGVEEQPDAETTEKLLKEYAL</sequence>
<name>A0A1R1F3Y9_9BACL</name>
<organism evidence="1 2">
    <name type="scientific">Paenibacillus rhizosphaerae</name>
    <dbReference type="NCBI Taxonomy" id="297318"/>
    <lineage>
        <taxon>Bacteria</taxon>
        <taxon>Bacillati</taxon>
        <taxon>Bacillota</taxon>
        <taxon>Bacilli</taxon>
        <taxon>Bacillales</taxon>
        <taxon>Paenibacillaceae</taxon>
        <taxon>Paenibacillus</taxon>
    </lineage>
</organism>
<comment type="caution">
    <text evidence="1">The sequence shown here is derived from an EMBL/GenBank/DDBJ whole genome shotgun (WGS) entry which is preliminary data.</text>
</comment>
<dbReference type="STRING" id="297318.BK138_09635"/>
<dbReference type="EMBL" id="MRTP01000001">
    <property type="protein sequence ID" value="OMF58742.1"/>
    <property type="molecule type" value="Genomic_DNA"/>
</dbReference>
<gene>
    <name evidence="1" type="ORF">BK138_09635</name>
</gene>
<evidence type="ECO:0000313" key="1">
    <source>
        <dbReference type="EMBL" id="OMF58742.1"/>
    </source>
</evidence>
<protein>
    <submittedName>
        <fullName evidence="1">Uncharacterized protein</fullName>
    </submittedName>
</protein>
<accession>A0A1R1F3Y9</accession>